<dbReference type="InterPro" id="IPR050640">
    <property type="entry name" value="Bact_2-comp_sensor_kinase"/>
</dbReference>
<dbReference type="Gene3D" id="3.30.565.10">
    <property type="entry name" value="Histidine kinase-like ATPase, C-terminal domain"/>
    <property type="match status" value="1"/>
</dbReference>
<protein>
    <submittedName>
        <fullName evidence="3">Signal transduction histidine kinase, LytS</fullName>
    </submittedName>
</protein>
<sequence>MRSISTREIFIHFSILTIGLLLLNYPEFDLSIGVFNSGNGSLLWPSITGTIINMGVFYSISFYLIPEVLRKRGIIVFVIQLVILFLLLSFIEVITDLAFIGETKDHSETLSEIIITVSIFNMLFVMLALAYRFSKDWFINEKQRISMGEWKALNELNTLKNQINPHFLFNSLNSLFSMSLQSGDDRTAEGIRKLSEMMRYVFDKANLEKVALSDEIQYIEDYIYLQKLRFEDSVIVETDFSGINENSSIAPMILIPFIENSFKYGVNSTEKNKIICKLSCEKKQLSVYISNKIVDHIEPVPSSGIGFLNVKKRLELIYPDQHNLNIYQKNGLFVVELKISL</sequence>
<proteinExistence type="predicted"/>
<dbReference type="InterPro" id="IPR036890">
    <property type="entry name" value="HATPase_C_sf"/>
</dbReference>
<dbReference type="GO" id="GO:0016020">
    <property type="term" value="C:membrane"/>
    <property type="evidence" value="ECO:0007669"/>
    <property type="project" value="InterPro"/>
</dbReference>
<organism evidence="3 4">
    <name type="scientific">Marivirga tractuosa (strain ATCC 23168 / DSM 4126 / NBRC 15989 / NCIMB 1408 / VKM B-1430 / H-43)</name>
    <name type="common">Microscilla tractuosa</name>
    <name type="synonym">Flexibacter tractuosus</name>
    <dbReference type="NCBI Taxonomy" id="643867"/>
    <lineage>
        <taxon>Bacteria</taxon>
        <taxon>Pseudomonadati</taxon>
        <taxon>Bacteroidota</taxon>
        <taxon>Cytophagia</taxon>
        <taxon>Cytophagales</taxon>
        <taxon>Marivirgaceae</taxon>
        <taxon>Marivirga</taxon>
    </lineage>
</organism>
<gene>
    <name evidence="3" type="ordered locus">Ftrac_1102</name>
</gene>
<feature type="transmembrane region" description="Helical" evidence="1">
    <location>
        <begin position="113"/>
        <end position="134"/>
    </location>
</feature>
<feature type="domain" description="Signal transduction histidine kinase internal region" evidence="2">
    <location>
        <begin position="155"/>
        <end position="233"/>
    </location>
</feature>
<evidence type="ECO:0000259" key="2">
    <source>
        <dbReference type="Pfam" id="PF06580"/>
    </source>
</evidence>
<dbReference type="InterPro" id="IPR010559">
    <property type="entry name" value="Sig_transdc_His_kin_internal"/>
</dbReference>
<dbReference type="AlphaFoldDB" id="E4TUZ2"/>
<feature type="transmembrane region" description="Helical" evidence="1">
    <location>
        <begin position="77"/>
        <end position="101"/>
    </location>
</feature>
<dbReference type="PANTHER" id="PTHR34220:SF7">
    <property type="entry name" value="SENSOR HISTIDINE KINASE YPDA"/>
    <property type="match status" value="1"/>
</dbReference>
<dbReference type="STRING" id="643867.Ftrac_1102"/>
<reference evidence="3 4" key="1">
    <citation type="journal article" date="2011" name="Stand. Genomic Sci.">
        <title>Complete genome sequence of Marivirga tractuosa type strain (H-43).</title>
        <authorList>
            <person name="Pagani I."/>
            <person name="Chertkov O."/>
            <person name="Lapidus A."/>
            <person name="Lucas S."/>
            <person name="Del Rio T.G."/>
            <person name="Tice H."/>
            <person name="Copeland A."/>
            <person name="Cheng J.F."/>
            <person name="Nolan M."/>
            <person name="Saunders E."/>
            <person name="Pitluck S."/>
            <person name="Held B."/>
            <person name="Goodwin L."/>
            <person name="Liolios K."/>
            <person name="Ovchinikova G."/>
            <person name="Ivanova N."/>
            <person name="Mavromatis K."/>
            <person name="Pati A."/>
            <person name="Chen A."/>
            <person name="Palaniappan K."/>
            <person name="Land M."/>
            <person name="Hauser L."/>
            <person name="Jeffries C.D."/>
            <person name="Detter J.C."/>
            <person name="Han C."/>
            <person name="Tapia R."/>
            <person name="Ngatchou-Djao O.D."/>
            <person name="Rohde M."/>
            <person name="Goker M."/>
            <person name="Spring S."/>
            <person name="Sikorski J."/>
            <person name="Woyke T."/>
            <person name="Bristow J."/>
            <person name="Eisen J.A."/>
            <person name="Markowitz V."/>
            <person name="Hugenholtz P."/>
            <person name="Klenk H.P."/>
            <person name="Kyrpides N.C."/>
        </authorList>
    </citation>
    <scope>NUCLEOTIDE SEQUENCE [LARGE SCALE GENOMIC DNA]</scope>
    <source>
        <strain evidence="4">ATCC 23168 / DSM 4126 / NBRC 15989 / NCIMB 1408 / VKM B-1430 / H-43</strain>
    </source>
</reference>
<feature type="transmembrane region" description="Helical" evidence="1">
    <location>
        <begin position="46"/>
        <end position="65"/>
    </location>
</feature>
<dbReference type="RefSeq" id="WP_013453248.1">
    <property type="nucleotide sequence ID" value="NC_014759.1"/>
</dbReference>
<accession>E4TUZ2</accession>
<dbReference type="Pfam" id="PF06580">
    <property type="entry name" value="His_kinase"/>
    <property type="match status" value="1"/>
</dbReference>
<dbReference type="EMBL" id="CP002349">
    <property type="protein sequence ID" value="ADR21097.1"/>
    <property type="molecule type" value="Genomic_DNA"/>
</dbReference>
<feature type="transmembrane region" description="Helical" evidence="1">
    <location>
        <begin position="9"/>
        <end position="26"/>
    </location>
</feature>
<dbReference type="eggNOG" id="COG2972">
    <property type="taxonomic scope" value="Bacteria"/>
</dbReference>
<name>E4TUZ2_MARTH</name>
<keyword evidence="1" id="KW-1133">Transmembrane helix</keyword>
<evidence type="ECO:0000256" key="1">
    <source>
        <dbReference type="SAM" id="Phobius"/>
    </source>
</evidence>
<evidence type="ECO:0000313" key="4">
    <source>
        <dbReference type="Proteomes" id="UP000008720"/>
    </source>
</evidence>
<keyword evidence="1" id="KW-0812">Transmembrane</keyword>
<keyword evidence="1" id="KW-0472">Membrane</keyword>
<dbReference type="PANTHER" id="PTHR34220">
    <property type="entry name" value="SENSOR HISTIDINE KINASE YPDA"/>
    <property type="match status" value="1"/>
</dbReference>
<dbReference type="GO" id="GO:0000155">
    <property type="term" value="F:phosphorelay sensor kinase activity"/>
    <property type="evidence" value="ECO:0007669"/>
    <property type="project" value="InterPro"/>
</dbReference>
<keyword evidence="4" id="KW-1185">Reference proteome</keyword>
<dbReference type="OrthoDB" id="9792992at2"/>
<dbReference type="KEGG" id="mtt:Ftrac_1102"/>
<dbReference type="Proteomes" id="UP000008720">
    <property type="component" value="Chromosome"/>
</dbReference>
<keyword evidence="3" id="KW-0418">Kinase</keyword>
<evidence type="ECO:0000313" key="3">
    <source>
        <dbReference type="EMBL" id="ADR21097.1"/>
    </source>
</evidence>
<dbReference type="HOGENOM" id="CLU_020473_1_0_10"/>
<keyword evidence="3" id="KW-0808">Transferase</keyword>